<evidence type="ECO:0000313" key="1">
    <source>
        <dbReference type="EMBL" id="SEF08400.1"/>
    </source>
</evidence>
<dbReference type="STRING" id="390640.SAMN04488034_10874"/>
<organism evidence="1 2">
    <name type="scientific">Salinimicrobium catena</name>
    <dbReference type="NCBI Taxonomy" id="390640"/>
    <lineage>
        <taxon>Bacteria</taxon>
        <taxon>Pseudomonadati</taxon>
        <taxon>Bacteroidota</taxon>
        <taxon>Flavobacteriia</taxon>
        <taxon>Flavobacteriales</taxon>
        <taxon>Flavobacteriaceae</taxon>
        <taxon>Salinimicrobium</taxon>
    </lineage>
</organism>
<dbReference type="AlphaFoldDB" id="A0A1H5P3Y2"/>
<accession>A0A1H5P3Y2</accession>
<protein>
    <recommendedName>
        <fullName evidence="3">DUF4252 domain-containing protein</fullName>
    </recommendedName>
</protein>
<reference evidence="1 2" key="1">
    <citation type="submission" date="2016-10" db="EMBL/GenBank/DDBJ databases">
        <authorList>
            <person name="de Groot N.N."/>
        </authorList>
    </citation>
    <scope>NUCLEOTIDE SEQUENCE [LARGE SCALE GENOMIC DNA]</scope>
    <source>
        <strain evidence="1 2">DSM 23553</strain>
    </source>
</reference>
<dbReference type="Proteomes" id="UP000199448">
    <property type="component" value="Unassembled WGS sequence"/>
</dbReference>
<evidence type="ECO:0000313" key="2">
    <source>
        <dbReference type="Proteomes" id="UP000199448"/>
    </source>
</evidence>
<name>A0A1H5P3Y2_9FLAO</name>
<keyword evidence="2" id="KW-1185">Reference proteome</keyword>
<sequence>MALLLPFLSNAQNFEKYEDMKEVDAVVITSKMFKLLTKIDLNADDPETQAYIDLIENLQEMRVLSSTQEGVRKQMATDVSSYIKKGGLEELMRVSEDGKVVKFYYKPGKSEDYVSQLFMFMEGREKTKPVSVILNITGEINLAQVSKLANDFKIPGGDELKKVETN</sequence>
<dbReference type="Pfam" id="PF14060">
    <property type="entry name" value="DUF4252"/>
    <property type="match status" value="1"/>
</dbReference>
<evidence type="ECO:0008006" key="3">
    <source>
        <dbReference type="Google" id="ProtNLM"/>
    </source>
</evidence>
<gene>
    <name evidence="1" type="ORF">SAMN04488034_10874</name>
</gene>
<proteinExistence type="predicted"/>
<dbReference type="InterPro" id="IPR025348">
    <property type="entry name" value="DUF4252"/>
</dbReference>
<dbReference type="EMBL" id="FNUG01000008">
    <property type="protein sequence ID" value="SEF08400.1"/>
    <property type="molecule type" value="Genomic_DNA"/>
</dbReference>